<name>A0A3E1NDR1_9BACT</name>
<dbReference type="InterPro" id="IPR003488">
    <property type="entry name" value="DprA"/>
</dbReference>
<dbReference type="InterPro" id="IPR057666">
    <property type="entry name" value="DrpA_SLOG"/>
</dbReference>
<dbReference type="PANTHER" id="PTHR43022">
    <property type="entry name" value="PROTEIN SMF"/>
    <property type="match status" value="1"/>
</dbReference>
<dbReference type="Proteomes" id="UP000261284">
    <property type="component" value="Unassembled WGS sequence"/>
</dbReference>
<evidence type="ECO:0000256" key="1">
    <source>
        <dbReference type="ARBA" id="ARBA00006525"/>
    </source>
</evidence>
<evidence type="ECO:0000313" key="5">
    <source>
        <dbReference type="Proteomes" id="UP000261284"/>
    </source>
</evidence>
<dbReference type="RefSeq" id="WP_116849429.1">
    <property type="nucleotide sequence ID" value="NZ_QTJU01000012.1"/>
</dbReference>
<comment type="caution">
    <text evidence="4">The sequence shown here is derived from an EMBL/GenBank/DDBJ whole genome shotgun (WGS) entry which is preliminary data.</text>
</comment>
<evidence type="ECO:0000313" key="4">
    <source>
        <dbReference type="EMBL" id="RFM25981.1"/>
    </source>
</evidence>
<protein>
    <submittedName>
        <fullName evidence="4">DNA-protecting protein DprA</fullName>
    </submittedName>
</protein>
<dbReference type="SUPFAM" id="SSF47781">
    <property type="entry name" value="RuvA domain 2-like"/>
    <property type="match status" value="1"/>
</dbReference>
<evidence type="ECO:0000259" key="2">
    <source>
        <dbReference type="Pfam" id="PF02481"/>
    </source>
</evidence>
<dbReference type="NCBIfam" id="TIGR00732">
    <property type="entry name" value="dprA"/>
    <property type="match status" value="1"/>
</dbReference>
<comment type="similarity">
    <text evidence="1">Belongs to the DprA/Smf family.</text>
</comment>
<organism evidence="4 5">
    <name type="scientific">Deminuibacter soli</name>
    <dbReference type="NCBI Taxonomy" id="2291815"/>
    <lineage>
        <taxon>Bacteria</taxon>
        <taxon>Pseudomonadati</taxon>
        <taxon>Bacteroidota</taxon>
        <taxon>Chitinophagia</taxon>
        <taxon>Chitinophagales</taxon>
        <taxon>Chitinophagaceae</taxon>
        <taxon>Deminuibacter</taxon>
    </lineage>
</organism>
<dbReference type="InterPro" id="IPR010994">
    <property type="entry name" value="RuvA_2-like"/>
</dbReference>
<dbReference type="InterPro" id="IPR041614">
    <property type="entry name" value="DprA_WH"/>
</dbReference>
<accession>A0A3E1NDR1</accession>
<dbReference type="Gene3D" id="1.10.10.10">
    <property type="entry name" value="Winged helix-like DNA-binding domain superfamily/Winged helix DNA-binding domain"/>
    <property type="match status" value="1"/>
</dbReference>
<dbReference type="AlphaFoldDB" id="A0A3E1NDR1"/>
<dbReference type="Pfam" id="PF17782">
    <property type="entry name" value="WHD_DprA"/>
    <property type="match status" value="1"/>
</dbReference>
<reference evidence="4 5" key="1">
    <citation type="submission" date="2018-08" db="EMBL/GenBank/DDBJ databases">
        <title>Chitinophagaceae sp. K23C18032701, a novel bacterium isolated from forest soil.</title>
        <authorList>
            <person name="Wang C."/>
        </authorList>
    </citation>
    <scope>NUCLEOTIDE SEQUENCE [LARGE SCALE GENOMIC DNA]</scope>
    <source>
        <strain evidence="4 5">K23C18032701</strain>
    </source>
</reference>
<dbReference type="Gene3D" id="3.40.50.450">
    <property type="match status" value="1"/>
</dbReference>
<proteinExistence type="inferred from homology"/>
<evidence type="ECO:0000259" key="3">
    <source>
        <dbReference type="Pfam" id="PF17782"/>
    </source>
</evidence>
<keyword evidence="5" id="KW-1185">Reference proteome</keyword>
<dbReference type="SUPFAM" id="SSF102405">
    <property type="entry name" value="MCP/YpsA-like"/>
    <property type="match status" value="1"/>
</dbReference>
<feature type="domain" description="DprA winged helix" evidence="3">
    <location>
        <begin position="312"/>
        <end position="363"/>
    </location>
</feature>
<dbReference type="PANTHER" id="PTHR43022:SF1">
    <property type="entry name" value="PROTEIN SMF"/>
    <property type="match status" value="1"/>
</dbReference>
<dbReference type="Pfam" id="PF02481">
    <property type="entry name" value="DNA_processg_A"/>
    <property type="match status" value="1"/>
</dbReference>
<dbReference type="InterPro" id="IPR036388">
    <property type="entry name" value="WH-like_DNA-bd_sf"/>
</dbReference>
<gene>
    <name evidence="4" type="primary">dprA</name>
    <name evidence="4" type="ORF">DXN05_21855</name>
</gene>
<dbReference type="EMBL" id="QTJU01000012">
    <property type="protein sequence ID" value="RFM25981.1"/>
    <property type="molecule type" value="Genomic_DNA"/>
</dbReference>
<dbReference type="OrthoDB" id="9785707at2"/>
<feature type="domain" description="Smf/DprA SLOG" evidence="2">
    <location>
        <begin position="82"/>
        <end position="290"/>
    </location>
</feature>
<sequence length="371" mass="40678">MLHADLLYQLALLQVPQIGTVQARALVEYFGDARSIFTARKKELGALEQIGEVRAGNIKSFQSFQKAEAEIGFIEKYKIQPLFITDSAYPQRLLHCNDAPTLLFYRGSADLNTAKVVSIIGTRTNTDYGREVTGQLISDLSQHNVLVVSGLAFGIDAIAHRAALQHGLPTVGVLAHGMHTLYPSLHRSLAKDMLQNGGLLTEFTHEVGADKHNFPKRNRIVAGLCDATVVVETALKGGSIITASLANSYNREVFAFPGKTTDAKSSGCNELIQQNKAILLKNAQQLIETMGWETPQRVIRRNTATPLFIDYSADEKILLQVLTLYDELHIDELHSVSNLAPGVVAASLLNLELYGMIQSMPGKRYRLIAGV</sequence>
<dbReference type="GO" id="GO:0009294">
    <property type="term" value="P:DNA-mediated transformation"/>
    <property type="evidence" value="ECO:0007669"/>
    <property type="project" value="InterPro"/>
</dbReference>